<protein>
    <submittedName>
        <fullName evidence="6">Glycine zipper 2TM domain-containing protein</fullName>
    </submittedName>
</protein>
<feature type="domain" description="Glycine zipper 2TM" evidence="5">
    <location>
        <begin position="61"/>
        <end position="102"/>
    </location>
</feature>
<dbReference type="InterPro" id="IPR051407">
    <property type="entry name" value="Bact_OM_lipoprot/Surf_antigen"/>
</dbReference>
<evidence type="ECO:0000259" key="5">
    <source>
        <dbReference type="Pfam" id="PF05433"/>
    </source>
</evidence>
<gene>
    <name evidence="6" type="ORF">ACFQPB_11820</name>
</gene>
<dbReference type="Pfam" id="PF05433">
    <property type="entry name" value="Rick_17kDa_Anti"/>
    <property type="match status" value="1"/>
</dbReference>
<keyword evidence="7" id="KW-1185">Reference proteome</keyword>
<dbReference type="Proteomes" id="UP001596501">
    <property type="component" value="Unassembled WGS sequence"/>
</dbReference>
<dbReference type="EMBL" id="JBHTCA010000007">
    <property type="protein sequence ID" value="MFC7409549.1"/>
    <property type="molecule type" value="Genomic_DNA"/>
</dbReference>
<comment type="subcellular location">
    <subcellularLocation>
        <location evidence="1">Membrane</location>
    </subcellularLocation>
</comment>
<evidence type="ECO:0000256" key="4">
    <source>
        <dbReference type="SAM" id="SignalP"/>
    </source>
</evidence>
<comment type="caution">
    <text evidence="6">The sequence shown here is derived from an EMBL/GenBank/DDBJ whole genome shotgun (WGS) entry which is preliminary data.</text>
</comment>
<evidence type="ECO:0000256" key="3">
    <source>
        <dbReference type="SAM" id="MobiDB-lite"/>
    </source>
</evidence>
<dbReference type="PANTHER" id="PTHR35603:SF2">
    <property type="entry name" value="OUTER MEMBRANE LIPOPROTEIN"/>
    <property type="match status" value="1"/>
</dbReference>
<dbReference type="InterPro" id="IPR008816">
    <property type="entry name" value="Gly_zipper_2TM_dom"/>
</dbReference>
<feature type="compositionally biased region" description="Basic and acidic residues" evidence="3">
    <location>
        <begin position="229"/>
        <end position="270"/>
    </location>
</feature>
<organism evidence="6 7">
    <name type="scientific">Hydrogenophaga atypica</name>
    <dbReference type="NCBI Taxonomy" id="249409"/>
    <lineage>
        <taxon>Bacteria</taxon>
        <taxon>Pseudomonadati</taxon>
        <taxon>Pseudomonadota</taxon>
        <taxon>Betaproteobacteria</taxon>
        <taxon>Burkholderiales</taxon>
        <taxon>Comamonadaceae</taxon>
        <taxon>Hydrogenophaga</taxon>
    </lineage>
</organism>
<feature type="signal peptide" evidence="4">
    <location>
        <begin position="1"/>
        <end position="24"/>
    </location>
</feature>
<dbReference type="RefSeq" id="WP_382223423.1">
    <property type="nucleotide sequence ID" value="NZ_JBHTCA010000007.1"/>
</dbReference>
<feature type="chain" id="PRO_5046872434" evidence="4">
    <location>
        <begin position="25"/>
        <end position="294"/>
    </location>
</feature>
<feature type="compositionally biased region" description="Pro residues" evidence="3">
    <location>
        <begin position="219"/>
        <end position="228"/>
    </location>
</feature>
<evidence type="ECO:0000313" key="7">
    <source>
        <dbReference type="Proteomes" id="UP001596501"/>
    </source>
</evidence>
<evidence type="ECO:0000256" key="1">
    <source>
        <dbReference type="ARBA" id="ARBA00004370"/>
    </source>
</evidence>
<accession>A0ABW2QJG8</accession>
<dbReference type="PANTHER" id="PTHR35603">
    <property type="match status" value="1"/>
</dbReference>
<feature type="compositionally biased region" description="Basic and acidic residues" evidence="3">
    <location>
        <begin position="283"/>
        <end position="294"/>
    </location>
</feature>
<reference evidence="7" key="1">
    <citation type="journal article" date="2019" name="Int. J. Syst. Evol. Microbiol.">
        <title>The Global Catalogue of Microorganisms (GCM) 10K type strain sequencing project: providing services to taxonomists for standard genome sequencing and annotation.</title>
        <authorList>
            <consortium name="The Broad Institute Genomics Platform"/>
            <consortium name="The Broad Institute Genome Sequencing Center for Infectious Disease"/>
            <person name="Wu L."/>
            <person name="Ma J."/>
        </authorList>
    </citation>
    <scope>NUCLEOTIDE SEQUENCE [LARGE SCALE GENOMIC DNA]</scope>
    <source>
        <strain evidence="7">CGMCC 1.12371</strain>
    </source>
</reference>
<proteinExistence type="predicted"/>
<feature type="region of interest" description="Disordered" evidence="3">
    <location>
        <begin position="219"/>
        <end position="294"/>
    </location>
</feature>
<name>A0ABW2QJG8_9BURK</name>
<keyword evidence="4" id="KW-0732">Signal</keyword>
<evidence type="ECO:0000256" key="2">
    <source>
        <dbReference type="ARBA" id="ARBA00023136"/>
    </source>
</evidence>
<evidence type="ECO:0000313" key="6">
    <source>
        <dbReference type="EMBL" id="MFC7409549.1"/>
    </source>
</evidence>
<sequence length="294" mass="31918">MRSIPTPLAAALALVLATPLAAQAQERGRVISRTPVLMSVAVPREVCTDRTVAEAGQTSGAGALLGGIAGGAAGNAIGDGSGRAAATAIGIIGGALLGNKIEGGGQTQNRVVRHCSTQTVYEDRVSAFDVVYEYAGRQYSVRLAEDPGEFVELQLSPVGALPEAAPAPQYVPPRTTYPPSYTPQYAPQYVPQYVAPQYIAPPVTRIIVSPDYYHAPPPRIYYPPPAYRPRPDRDHRDDRRGDRREDRREDRRDDRRDDRASAGRDDRRDQPVPIGRPSPRPTHPGDRRQPGDFP</sequence>
<keyword evidence="2" id="KW-0472">Membrane</keyword>